<name>A0AAD4KII0_9EURO</name>
<gene>
    <name evidence="7" type="ORF">BGW36DRAFT_263888</name>
</gene>
<dbReference type="GeneID" id="70240388"/>
<proteinExistence type="predicted"/>
<dbReference type="GO" id="GO:0045944">
    <property type="term" value="P:positive regulation of transcription by RNA polymerase II"/>
    <property type="evidence" value="ECO:0007669"/>
    <property type="project" value="UniProtKB-ARBA"/>
</dbReference>
<evidence type="ECO:0000256" key="5">
    <source>
        <dbReference type="ARBA" id="ARBA00023242"/>
    </source>
</evidence>
<comment type="subcellular location">
    <subcellularLocation>
        <location evidence="1">Nucleus</location>
    </subcellularLocation>
</comment>
<sequence length="97" mass="11388">QIERRRYLQKRNRRRENLIKKAFQMCILCDTEIFLGIRVKETGQVTTFCSDPAGIWSSSLSCLESYYPVPIHKTLDDFLKTREEDEEDQGDPNSEEA</sequence>
<dbReference type="GO" id="GO:0005634">
    <property type="term" value="C:nucleus"/>
    <property type="evidence" value="ECO:0007669"/>
    <property type="project" value="UniProtKB-SubCell"/>
</dbReference>
<evidence type="ECO:0000256" key="3">
    <source>
        <dbReference type="ARBA" id="ARBA00023125"/>
    </source>
</evidence>
<feature type="non-terminal residue" evidence="7">
    <location>
        <position position="1"/>
    </location>
</feature>
<protein>
    <recommendedName>
        <fullName evidence="6">MADS-box domain-containing protein</fullName>
    </recommendedName>
</protein>
<accession>A0AAD4KII0</accession>
<dbReference type="InterPro" id="IPR002100">
    <property type="entry name" value="TF_MADSbox"/>
</dbReference>
<dbReference type="EMBL" id="JAJTJA010000015">
    <property type="protein sequence ID" value="KAH8689300.1"/>
    <property type="molecule type" value="Genomic_DNA"/>
</dbReference>
<evidence type="ECO:0000313" key="8">
    <source>
        <dbReference type="Proteomes" id="UP001201262"/>
    </source>
</evidence>
<evidence type="ECO:0000256" key="2">
    <source>
        <dbReference type="ARBA" id="ARBA00023015"/>
    </source>
</evidence>
<dbReference type="AlphaFoldDB" id="A0AAD4KII0"/>
<evidence type="ECO:0000256" key="1">
    <source>
        <dbReference type="ARBA" id="ARBA00004123"/>
    </source>
</evidence>
<dbReference type="Pfam" id="PF00319">
    <property type="entry name" value="SRF-TF"/>
    <property type="match status" value="1"/>
</dbReference>
<keyword evidence="8" id="KW-1185">Reference proteome</keyword>
<feature type="non-terminal residue" evidence="7">
    <location>
        <position position="97"/>
    </location>
</feature>
<dbReference type="Proteomes" id="UP001201262">
    <property type="component" value="Unassembled WGS sequence"/>
</dbReference>
<dbReference type="GO" id="GO:0046983">
    <property type="term" value="F:protein dimerization activity"/>
    <property type="evidence" value="ECO:0007669"/>
    <property type="project" value="InterPro"/>
</dbReference>
<keyword evidence="4" id="KW-0804">Transcription</keyword>
<dbReference type="InterPro" id="IPR036879">
    <property type="entry name" value="TF_MADSbox_sf"/>
</dbReference>
<comment type="caution">
    <text evidence="7">The sequence shown here is derived from an EMBL/GenBank/DDBJ whole genome shotgun (WGS) entry which is preliminary data.</text>
</comment>
<keyword evidence="2" id="KW-0805">Transcription regulation</keyword>
<evidence type="ECO:0000259" key="6">
    <source>
        <dbReference type="PROSITE" id="PS50066"/>
    </source>
</evidence>
<keyword evidence="5" id="KW-0539">Nucleus</keyword>
<dbReference type="SUPFAM" id="SSF55455">
    <property type="entry name" value="SRF-like"/>
    <property type="match status" value="1"/>
</dbReference>
<feature type="domain" description="MADS-box" evidence="6">
    <location>
        <begin position="12"/>
        <end position="37"/>
    </location>
</feature>
<dbReference type="PROSITE" id="PS50066">
    <property type="entry name" value="MADS_BOX_2"/>
    <property type="match status" value="1"/>
</dbReference>
<dbReference type="Gene3D" id="3.40.1810.10">
    <property type="entry name" value="Transcription factor, MADS-box"/>
    <property type="match status" value="1"/>
</dbReference>
<reference evidence="7" key="1">
    <citation type="submission" date="2021-12" db="EMBL/GenBank/DDBJ databases">
        <title>Convergent genome expansion in fungi linked to evolution of root-endophyte symbiosis.</title>
        <authorList>
            <consortium name="DOE Joint Genome Institute"/>
            <person name="Ke Y.-H."/>
            <person name="Bonito G."/>
            <person name="Liao H.-L."/>
            <person name="Looney B."/>
            <person name="Rojas-Flechas A."/>
            <person name="Nash J."/>
            <person name="Hameed K."/>
            <person name="Schadt C."/>
            <person name="Martin F."/>
            <person name="Crous P.W."/>
            <person name="Miettinen O."/>
            <person name="Magnuson J.K."/>
            <person name="Labbe J."/>
            <person name="Jacobson D."/>
            <person name="Doktycz M.J."/>
            <person name="Veneault-Fourrey C."/>
            <person name="Kuo A."/>
            <person name="Mondo S."/>
            <person name="Calhoun S."/>
            <person name="Riley R."/>
            <person name="Ohm R."/>
            <person name="LaButti K."/>
            <person name="Andreopoulos B."/>
            <person name="Pangilinan J."/>
            <person name="Nolan M."/>
            <person name="Tritt A."/>
            <person name="Clum A."/>
            <person name="Lipzen A."/>
            <person name="Daum C."/>
            <person name="Barry K."/>
            <person name="Grigoriev I.V."/>
            <person name="Vilgalys R."/>
        </authorList>
    </citation>
    <scope>NUCLEOTIDE SEQUENCE</scope>
    <source>
        <strain evidence="7">PMI_201</strain>
    </source>
</reference>
<evidence type="ECO:0000313" key="7">
    <source>
        <dbReference type="EMBL" id="KAH8689300.1"/>
    </source>
</evidence>
<organism evidence="7 8">
    <name type="scientific">Talaromyces proteolyticus</name>
    <dbReference type="NCBI Taxonomy" id="1131652"/>
    <lineage>
        <taxon>Eukaryota</taxon>
        <taxon>Fungi</taxon>
        <taxon>Dikarya</taxon>
        <taxon>Ascomycota</taxon>
        <taxon>Pezizomycotina</taxon>
        <taxon>Eurotiomycetes</taxon>
        <taxon>Eurotiomycetidae</taxon>
        <taxon>Eurotiales</taxon>
        <taxon>Trichocomaceae</taxon>
        <taxon>Talaromyces</taxon>
        <taxon>Talaromyces sect. Bacilispori</taxon>
    </lineage>
</organism>
<dbReference type="RefSeq" id="XP_046065654.1">
    <property type="nucleotide sequence ID" value="XM_046210101.1"/>
</dbReference>
<evidence type="ECO:0000256" key="4">
    <source>
        <dbReference type="ARBA" id="ARBA00023163"/>
    </source>
</evidence>
<keyword evidence="3" id="KW-0238">DNA-binding</keyword>
<dbReference type="GO" id="GO:0003677">
    <property type="term" value="F:DNA binding"/>
    <property type="evidence" value="ECO:0007669"/>
    <property type="project" value="UniProtKB-KW"/>
</dbReference>